<evidence type="ECO:0000313" key="2">
    <source>
        <dbReference type="Proteomes" id="UP000006365"/>
    </source>
</evidence>
<name>A0A7U4DQF7_DESPD</name>
<dbReference type="RefSeq" id="WP_015725497.1">
    <property type="nucleotide sequence ID" value="NC_014972.1"/>
</dbReference>
<dbReference type="KEGG" id="dpr:Despr_2838"/>
<evidence type="ECO:0000313" key="1">
    <source>
        <dbReference type="EMBL" id="ADW18972.1"/>
    </source>
</evidence>
<keyword evidence="2" id="KW-1185">Reference proteome</keyword>
<organism evidence="1 2">
    <name type="scientific">Desulfobulbus propionicus (strain ATCC 33891 / DSM 2032 / VKM B-1956 / 1pr3)</name>
    <dbReference type="NCBI Taxonomy" id="577650"/>
    <lineage>
        <taxon>Bacteria</taxon>
        <taxon>Pseudomonadati</taxon>
        <taxon>Thermodesulfobacteriota</taxon>
        <taxon>Desulfobulbia</taxon>
        <taxon>Desulfobulbales</taxon>
        <taxon>Desulfobulbaceae</taxon>
        <taxon>Desulfobulbus</taxon>
    </lineage>
</organism>
<sequence>MIRIEQLTVIVDKPTTKLQAFRLEDTIRAPAVIVFIDEEKAQLIPLPQGETPPTTIRSHTMQAKIDIIGLDEINAYLRQS</sequence>
<protein>
    <submittedName>
        <fullName evidence="1">Uncharacterized protein</fullName>
    </submittedName>
</protein>
<proteinExistence type="predicted"/>
<dbReference type="AlphaFoldDB" id="A0A7U4DQF7"/>
<reference evidence="1 2" key="1">
    <citation type="journal article" date="2011" name="Stand. Genomic Sci.">
        <title>Complete genome sequence of Desulfobulbus propionicus type strain (1pr3).</title>
        <authorList>
            <person name="Pagani I."/>
            <person name="Lapidus A."/>
            <person name="Nolan M."/>
            <person name="Lucas S."/>
            <person name="Hammon N."/>
            <person name="Deshpande S."/>
            <person name="Cheng J.F."/>
            <person name="Chertkov O."/>
            <person name="Davenport K."/>
            <person name="Tapia R."/>
            <person name="Han C."/>
            <person name="Goodwin L."/>
            <person name="Pitluck S."/>
            <person name="Liolios K."/>
            <person name="Mavromatis K."/>
            <person name="Ivanova N."/>
            <person name="Mikhailova N."/>
            <person name="Pati A."/>
            <person name="Chen A."/>
            <person name="Palaniappan K."/>
            <person name="Land M."/>
            <person name="Hauser L."/>
            <person name="Chang Y.J."/>
            <person name="Jeffries C.D."/>
            <person name="Detter J.C."/>
            <person name="Brambilla E."/>
            <person name="Kannan K.P."/>
            <person name="Djao O.D."/>
            <person name="Rohde M."/>
            <person name="Pukall R."/>
            <person name="Spring S."/>
            <person name="Goker M."/>
            <person name="Sikorski J."/>
            <person name="Woyke T."/>
            <person name="Bristow J."/>
            <person name="Eisen J.A."/>
            <person name="Markowitz V."/>
            <person name="Hugenholtz P."/>
            <person name="Kyrpides N.C."/>
            <person name="Klenk H.P."/>
        </authorList>
    </citation>
    <scope>NUCLEOTIDE SEQUENCE [LARGE SCALE GENOMIC DNA]</scope>
    <source>
        <strain evidence="2">ATCC 33891 / DSM 2032 / 1pr3</strain>
    </source>
</reference>
<gene>
    <name evidence="1" type="ordered locus">Despr_2838</name>
</gene>
<dbReference type="EMBL" id="CP002364">
    <property type="protein sequence ID" value="ADW18972.1"/>
    <property type="molecule type" value="Genomic_DNA"/>
</dbReference>
<accession>A0A7U4DQF7</accession>
<dbReference type="Proteomes" id="UP000006365">
    <property type="component" value="Chromosome"/>
</dbReference>